<dbReference type="InterPro" id="IPR036513">
    <property type="entry name" value="STAS_dom_sf"/>
</dbReference>
<feature type="transmembrane region" description="Helical" evidence="5">
    <location>
        <begin position="419"/>
        <end position="436"/>
    </location>
</feature>
<feature type="transmembrane region" description="Helical" evidence="5">
    <location>
        <begin position="115"/>
        <end position="139"/>
    </location>
</feature>
<evidence type="ECO:0000256" key="3">
    <source>
        <dbReference type="ARBA" id="ARBA00022989"/>
    </source>
</evidence>
<dbReference type="SUPFAM" id="SSF52091">
    <property type="entry name" value="SpoIIaa-like"/>
    <property type="match status" value="2"/>
</dbReference>
<feature type="transmembrane region" description="Helical" evidence="5">
    <location>
        <begin position="1140"/>
        <end position="1166"/>
    </location>
</feature>
<keyword evidence="8" id="KW-1185">Reference proteome</keyword>
<dbReference type="EMBL" id="CAJNOC010004291">
    <property type="protein sequence ID" value="CAF1016356.1"/>
    <property type="molecule type" value="Genomic_DNA"/>
</dbReference>
<dbReference type="InterPro" id="IPR002645">
    <property type="entry name" value="STAS_dom"/>
</dbReference>
<gene>
    <name evidence="7" type="ORF">OXX778_LOCUS17149</name>
</gene>
<feature type="transmembrane region" description="Helical" evidence="5">
    <location>
        <begin position="1043"/>
        <end position="1066"/>
    </location>
</feature>
<accession>A0A814I018</accession>
<keyword evidence="3 5" id="KW-1133">Transmembrane helix</keyword>
<feature type="transmembrane region" description="Helical" evidence="5">
    <location>
        <begin position="185"/>
        <end position="204"/>
    </location>
</feature>
<feature type="transmembrane region" description="Helical" evidence="5">
    <location>
        <begin position="1103"/>
        <end position="1120"/>
    </location>
</feature>
<organism evidence="7 8">
    <name type="scientific">Brachionus calyciflorus</name>
    <dbReference type="NCBI Taxonomy" id="104777"/>
    <lineage>
        <taxon>Eukaryota</taxon>
        <taxon>Metazoa</taxon>
        <taxon>Spiralia</taxon>
        <taxon>Gnathifera</taxon>
        <taxon>Rotifera</taxon>
        <taxon>Eurotatoria</taxon>
        <taxon>Monogononta</taxon>
        <taxon>Pseudotrocha</taxon>
        <taxon>Ploima</taxon>
        <taxon>Brachionidae</taxon>
        <taxon>Brachionus</taxon>
    </lineage>
</organism>
<feature type="transmembrane region" description="Helical" evidence="5">
    <location>
        <begin position="736"/>
        <end position="756"/>
    </location>
</feature>
<dbReference type="InterPro" id="IPR011547">
    <property type="entry name" value="SLC26A/SulP_dom"/>
</dbReference>
<evidence type="ECO:0000313" key="7">
    <source>
        <dbReference type="EMBL" id="CAF1016356.1"/>
    </source>
</evidence>
<evidence type="ECO:0000256" key="1">
    <source>
        <dbReference type="ARBA" id="ARBA00004141"/>
    </source>
</evidence>
<feature type="transmembrane region" description="Helical" evidence="5">
    <location>
        <begin position="953"/>
        <end position="975"/>
    </location>
</feature>
<feature type="transmembrane region" description="Helical" evidence="5">
    <location>
        <begin position="442"/>
        <end position="459"/>
    </location>
</feature>
<feature type="domain" description="STAS" evidence="6">
    <location>
        <begin position="539"/>
        <end position="667"/>
    </location>
</feature>
<dbReference type="Pfam" id="PF00916">
    <property type="entry name" value="Sulfate_transp"/>
    <property type="match status" value="2"/>
</dbReference>
<evidence type="ECO:0000259" key="6">
    <source>
        <dbReference type="PROSITE" id="PS50801"/>
    </source>
</evidence>
<feature type="transmembrane region" description="Helical" evidence="5">
    <location>
        <begin position="776"/>
        <end position="797"/>
    </location>
</feature>
<keyword evidence="2 5" id="KW-0812">Transmembrane</keyword>
<dbReference type="PROSITE" id="PS01130">
    <property type="entry name" value="SLC26A"/>
    <property type="match status" value="1"/>
</dbReference>
<dbReference type="CDD" id="cd07042">
    <property type="entry name" value="STAS_SulP_like_sulfate_transporter"/>
    <property type="match status" value="1"/>
</dbReference>
<sequence length="1359" mass="153502">MLPNDYSGRITFADRPVLSTQTFEEKYKNKNYAPKKLNFNQSLKKFLNNFHPKYLINLFTILKLIATYDIKKYFISDLISGITVGILNVPTGLAYGSITTLNPIFGLYSTFFPSLIYIIFGTSKHLTIGTFAIVSIMVYSSIIKHEQKYLEMYSSGRHLTSGSFNSTGFDEELAQKIKLKIATSLAFWNGIVQVILSIFQFGYITKYLSQPLLKGFTTGASIHVLTAQVEHVFGIYSTKRDKSKLLKIFKVYNNILWRIPSANWISFAISISGIALILVVKFFINDKYKKQMKNIPFPTELVLIVAGILVSFYADLPGKFGIAIVGKIPSGIPTPSVPDLSLFLDVLPDAIIISIVGFATSISIADLYARKHKYKLNYNQEMFALGISNVGSSFFSCFSTSASLTRTIVQEESGGKTQLSALIANGVVLLCMFYLAPFLQLLPKACLGALIIASLVNLLKQVKDMVYYWKLNKFDFIVWFTTFLSALLFDIDWSLWIGLITLLVVNFYQNQKITLLELNQIENFEIFEDSERYVGNSNESFRVLKLTNSLNYANCDDLQVYLFDICPLKNTIKEQTLFQSCKQNYGKLFCLNGTVNPGSENKNAEISEQNEENLKNTSIILDFSLVHSIDEAAVKSLIDTVNIYKKENIKILISNSNDEKEQKIREINISRPVYNQVLFDNEFKKPQINNGQKENKFKSKALKGILIFHPKNLLEIFTIFLSIAEYDFKKFLIPDIFSGFTVGIMHIPAALAYGALTSLNPVHGLYTSFYTGLTYVLFGTSRHLSVGTFAITSIMVYSTIKRVESEYTEPIQVNSTFDSFDSFSLNETISDEAKAHELKLKIATSLAFWCGIFQILFSFLKLGSVSKYLSQPLLRGFTTAAAVHVGTTQLKHVLGIYYEHKKSRKVFGLIFAYYRMIQNITSINWASLILSIIAITFLILGRTQINERFKKQLRNIPIPIELIVIITGTVVAYFAKLNEKYDLKIIGKIPSGLPSIYIPDFSIFFYVVQDALIISIVAFATSISVSDLYARKHKYKIDSNKEFFALGMANVVGSFFQCFVSCGALARSAVLDSSGGKTKLVTVLASMIVLSVMMWFSALLETLPKACLGSIIIAALINLLKQVKDLPHYWRVDKLDFLTWTITCISSIILDIDYGLWIGIITVLFLNTYRNQNMQVKVLGQVKDSEIHSDIKKYSVNEYDSIKIVQPTLSLFYINCDFFRSELNSICPLDSFYDKTMCQHCHSNYGCLICGSSKSKDENNIKIDLNDLTTTELNKSLIQDKSTNKNSLKNIIIDFQNVQFVDEAGVKCLNAIIKEYKTENINILFANCKDSVLEFFKLMNCKFDQIIYLTVEDAIASIL</sequence>
<dbReference type="Gene3D" id="3.30.750.24">
    <property type="entry name" value="STAS domain"/>
    <property type="match status" value="2"/>
</dbReference>
<dbReference type="OrthoDB" id="288203at2759"/>
<dbReference type="Proteomes" id="UP000663879">
    <property type="component" value="Unassembled WGS sequence"/>
</dbReference>
<comment type="caution">
    <text evidence="7">The sequence shown here is derived from an EMBL/GenBank/DDBJ whole genome shotgun (WGS) entry which is preliminary data.</text>
</comment>
<evidence type="ECO:0000256" key="4">
    <source>
        <dbReference type="ARBA" id="ARBA00023136"/>
    </source>
</evidence>
<keyword evidence="4 5" id="KW-0472">Membrane</keyword>
<feature type="transmembrane region" description="Helical" evidence="5">
    <location>
        <begin position="1003"/>
        <end position="1023"/>
    </location>
</feature>
<dbReference type="GO" id="GO:0008271">
    <property type="term" value="F:secondary active sulfate transmembrane transporter activity"/>
    <property type="evidence" value="ECO:0007669"/>
    <property type="project" value="InterPro"/>
</dbReference>
<dbReference type="NCBIfam" id="TIGR00815">
    <property type="entry name" value="sulP"/>
    <property type="match status" value="2"/>
</dbReference>
<reference evidence="7" key="1">
    <citation type="submission" date="2021-02" db="EMBL/GenBank/DDBJ databases">
        <authorList>
            <person name="Nowell W R."/>
        </authorList>
    </citation>
    <scope>NUCLEOTIDE SEQUENCE</scope>
    <source>
        <strain evidence="7">Ploen Becks lab</strain>
    </source>
</reference>
<dbReference type="Pfam" id="PF01740">
    <property type="entry name" value="STAS"/>
    <property type="match status" value="2"/>
</dbReference>
<feature type="transmembrane region" description="Helical" evidence="5">
    <location>
        <begin position="1078"/>
        <end position="1096"/>
    </location>
</feature>
<feature type="transmembrane region" description="Helical" evidence="5">
    <location>
        <begin position="264"/>
        <end position="283"/>
    </location>
</feature>
<feature type="transmembrane region" description="Helical" evidence="5">
    <location>
        <begin position="295"/>
        <end position="314"/>
    </location>
</feature>
<comment type="subcellular location">
    <subcellularLocation>
        <location evidence="1">Membrane</location>
        <topology evidence="1">Multi-pass membrane protein</topology>
    </subcellularLocation>
</comment>
<protein>
    <recommendedName>
        <fullName evidence="6">STAS domain-containing protein</fullName>
    </recommendedName>
</protein>
<dbReference type="PROSITE" id="PS50801">
    <property type="entry name" value="STAS"/>
    <property type="match status" value="2"/>
</dbReference>
<feature type="transmembrane region" description="Helical" evidence="5">
    <location>
        <begin position="923"/>
        <end position="941"/>
    </location>
</feature>
<feature type="transmembrane region" description="Helical" evidence="5">
    <location>
        <begin position="350"/>
        <end position="369"/>
    </location>
</feature>
<dbReference type="InterPro" id="IPR001902">
    <property type="entry name" value="SLC26A/SulP_fam"/>
</dbReference>
<feature type="transmembrane region" description="Helical" evidence="5">
    <location>
        <begin position="842"/>
        <end position="860"/>
    </location>
</feature>
<proteinExistence type="predicted"/>
<feature type="domain" description="STAS" evidence="6">
    <location>
        <begin position="1192"/>
        <end position="1358"/>
    </location>
</feature>
<dbReference type="PANTHER" id="PTHR11814">
    <property type="entry name" value="SULFATE TRANSPORTER"/>
    <property type="match status" value="1"/>
</dbReference>
<evidence type="ECO:0000313" key="8">
    <source>
        <dbReference type="Proteomes" id="UP000663879"/>
    </source>
</evidence>
<feature type="transmembrane region" description="Helical" evidence="5">
    <location>
        <begin position="73"/>
        <end position="95"/>
    </location>
</feature>
<dbReference type="GO" id="GO:0016020">
    <property type="term" value="C:membrane"/>
    <property type="evidence" value="ECO:0007669"/>
    <property type="project" value="UniProtKB-SubCell"/>
</dbReference>
<dbReference type="InterPro" id="IPR018045">
    <property type="entry name" value="S04_transporter_CS"/>
</dbReference>
<evidence type="ECO:0000256" key="2">
    <source>
        <dbReference type="ARBA" id="ARBA00022692"/>
    </source>
</evidence>
<evidence type="ECO:0000256" key="5">
    <source>
        <dbReference type="SAM" id="Phobius"/>
    </source>
</evidence>
<name>A0A814I018_9BILA</name>